<dbReference type="PANTHER" id="PTHR24567">
    <property type="entry name" value="CRP FAMILY TRANSCRIPTIONAL REGULATORY PROTEIN"/>
    <property type="match status" value="1"/>
</dbReference>
<keyword evidence="1" id="KW-0805">Transcription regulation</keyword>
<sequence>MKTVPTGTVMLQQGAEVPGTVLIAHGCVEISRMNANGHVAIIHHAREGETLGEIETISREPCLASCTSVGSVTYLTCPVDLFVQHLANPLIQRNIMRITRGRLQRDNERKYVDQNYPLDRRICAYLLRLADRNDKVTQSQGYIANLANCSRQSINRALAGLREDGLITIEKGKIRILDRVGLELKLAGQKAAAFQPDTGMTSTD</sequence>
<evidence type="ECO:0000313" key="7">
    <source>
        <dbReference type="Proteomes" id="UP001597151"/>
    </source>
</evidence>
<dbReference type="SUPFAM" id="SSF51206">
    <property type="entry name" value="cAMP-binding domain-like"/>
    <property type="match status" value="1"/>
</dbReference>
<feature type="domain" description="Cyclic nucleotide-binding" evidence="4">
    <location>
        <begin position="1"/>
        <end position="86"/>
    </location>
</feature>
<evidence type="ECO:0000256" key="1">
    <source>
        <dbReference type="ARBA" id="ARBA00023015"/>
    </source>
</evidence>
<dbReference type="PANTHER" id="PTHR24567:SF26">
    <property type="entry name" value="REGULATORY PROTEIN YEIL"/>
    <property type="match status" value="1"/>
</dbReference>
<dbReference type="Pfam" id="PF00027">
    <property type="entry name" value="cNMP_binding"/>
    <property type="match status" value="1"/>
</dbReference>
<dbReference type="Gene3D" id="2.60.120.10">
    <property type="entry name" value="Jelly Rolls"/>
    <property type="match status" value="1"/>
</dbReference>
<dbReference type="SUPFAM" id="SSF46785">
    <property type="entry name" value="Winged helix' DNA-binding domain"/>
    <property type="match status" value="1"/>
</dbReference>
<evidence type="ECO:0000256" key="3">
    <source>
        <dbReference type="ARBA" id="ARBA00023163"/>
    </source>
</evidence>
<dbReference type="Proteomes" id="UP001597151">
    <property type="component" value="Unassembled WGS sequence"/>
</dbReference>
<dbReference type="InterPro" id="IPR000595">
    <property type="entry name" value="cNMP-bd_dom"/>
</dbReference>
<evidence type="ECO:0000256" key="2">
    <source>
        <dbReference type="ARBA" id="ARBA00023125"/>
    </source>
</evidence>
<dbReference type="InterPro" id="IPR018490">
    <property type="entry name" value="cNMP-bd_dom_sf"/>
</dbReference>
<organism evidence="6 7">
    <name type="scientific">Seohaeicola saemankumensis</name>
    <dbReference type="NCBI Taxonomy" id="481181"/>
    <lineage>
        <taxon>Bacteria</taxon>
        <taxon>Pseudomonadati</taxon>
        <taxon>Pseudomonadota</taxon>
        <taxon>Alphaproteobacteria</taxon>
        <taxon>Rhodobacterales</taxon>
        <taxon>Roseobacteraceae</taxon>
        <taxon>Seohaeicola</taxon>
    </lineage>
</organism>
<gene>
    <name evidence="6" type="ORF">ACFQ3C_08160</name>
</gene>
<keyword evidence="7" id="KW-1185">Reference proteome</keyword>
<dbReference type="InterPro" id="IPR014710">
    <property type="entry name" value="RmlC-like_jellyroll"/>
</dbReference>
<feature type="domain" description="HTH crp-type" evidence="5">
    <location>
        <begin position="116"/>
        <end position="180"/>
    </location>
</feature>
<dbReference type="InterPro" id="IPR036390">
    <property type="entry name" value="WH_DNA-bd_sf"/>
</dbReference>
<dbReference type="PROSITE" id="PS51063">
    <property type="entry name" value="HTH_CRP_2"/>
    <property type="match status" value="1"/>
</dbReference>
<reference evidence="7" key="1">
    <citation type="journal article" date="2019" name="Int. J. Syst. Evol. Microbiol.">
        <title>The Global Catalogue of Microorganisms (GCM) 10K type strain sequencing project: providing services to taxonomists for standard genome sequencing and annotation.</title>
        <authorList>
            <consortium name="The Broad Institute Genomics Platform"/>
            <consortium name="The Broad Institute Genome Sequencing Center for Infectious Disease"/>
            <person name="Wu L."/>
            <person name="Ma J."/>
        </authorList>
    </citation>
    <scope>NUCLEOTIDE SEQUENCE [LARGE SCALE GENOMIC DNA]</scope>
    <source>
        <strain evidence="7">CCUG 55328</strain>
    </source>
</reference>
<proteinExistence type="predicted"/>
<dbReference type="Gene3D" id="1.10.10.10">
    <property type="entry name" value="Winged helix-like DNA-binding domain superfamily/Winged helix DNA-binding domain"/>
    <property type="match status" value="1"/>
</dbReference>
<keyword evidence="3" id="KW-0804">Transcription</keyword>
<dbReference type="InterPro" id="IPR050397">
    <property type="entry name" value="Env_Response_Regulators"/>
</dbReference>
<protein>
    <submittedName>
        <fullName evidence="6">Crp/Fnr family transcriptional regulator</fullName>
    </submittedName>
</protein>
<name>A0ABW3TDJ8_9RHOB</name>
<dbReference type="RefSeq" id="WP_380790386.1">
    <property type="nucleotide sequence ID" value="NZ_JBHTKR010000003.1"/>
</dbReference>
<dbReference type="SMART" id="SM00419">
    <property type="entry name" value="HTH_CRP"/>
    <property type="match status" value="1"/>
</dbReference>
<evidence type="ECO:0000313" key="6">
    <source>
        <dbReference type="EMBL" id="MFD1194642.1"/>
    </source>
</evidence>
<keyword evidence="2" id="KW-0238">DNA-binding</keyword>
<dbReference type="Pfam" id="PF13545">
    <property type="entry name" value="HTH_Crp_2"/>
    <property type="match status" value="1"/>
</dbReference>
<evidence type="ECO:0000259" key="4">
    <source>
        <dbReference type="PROSITE" id="PS50042"/>
    </source>
</evidence>
<evidence type="ECO:0000259" key="5">
    <source>
        <dbReference type="PROSITE" id="PS51063"/>
    </source>
</evidence>
<comment type="caution">
    <text evidence="6">The sequence shown here is derived from an EMBL/GenBank/DDBJ whole genome shotgun (WGS) entry which is preliminary data.</text>
</comment>
<dbReference type="InterPro" id="IPR036388">
    <property type="entry name" value="WH-like_DNA-bd_sf"/>
</dbReference>
<accession>A0ABW3TDJ8</accession>
<dbReference type="CDD" id="cd00038">
    <property type="entry name" value="CAP_ED"/>
    <property type="match status" value="1"/>
</dbReference>
<dbReference type="InterPro" id="IPR012318">
    <property type="entry name" value="HTH_CRP"/>
</dbReference>
<dbReference type="EMBL" id="JBHTKR010000003">
    <property type="protein sequence ID" value="MFD1194642.1"/>
    <property type="molecule type" value="Genomic_DNA"/>
</dbReference>
<dbReference type="PROSITE" id="PS50042">
    <property type="entry name" value="CNMP_BINDING_3"/>
    <property type="match status" value="1"/>
</dbReference>